<dbReference type="Gene3D" id="1.20.1250.20">
    <property type="entry name" value="MFS general substrate transporter like domains"/>
    <property type="match status" value="3"/>
</dbReference>
<proteinExistence type="predicted"/>
<evidence type="ECO:0000256" key="7">
    <source>
        <dbReference type="SAM" id="MobiDB-lite"/>
    </source>
</evidence>
<dbReference type="NCBIfam" id="TIGR00887">
    <property type="entry name" value="2A0109"/>
    <property type="match status" value="1"/>
</dbReference>
<feature type="compositionally biased region" description="Polar residues" evidence="7">
    <location>
        <begin position="681"/>
        <end position="697"/>
    </location>
</feature>
<evidence type="ECO:0000256" key="4">
    <source>
        <dbReference type="ARBA" id="ARBA00022692"/>
    </source>
</evidence>
<dbReference type="Pfam" id="PF00083">
    <property type="entry name" value="Sugar_tr"/>
    <property type="match status" value="1"/>
</dbReference>
<evidence type="ECO:0000256" key="3">
    <source>
        <dbReference type="ARBA" id="ARBA00022592"/>
    </source>
</evidence>
<sequence length="757" mass="81865">MDHDFLGESAVPPTYTRTYGGNAAFHNFHNDYSHIQDANLRRRLALSEIDKVPFGWYHVRAVVVAGIGFFTDSYDIFAINLVTSILGMVYWQQTNQGVLPTNVSTALKAATSGGAVIGQVGFGWLADLIGRRKMYGMELAIIIIATLAQSLSAPSSAVTMTGLLVFWRVIMGIGIGGDYPLSAVITSEFAPTRWRGAMMAAVFSMQGAGQFAAALVALITTVGFKGSFLNTTGAWSSCGDDCQLAGDRAWRIIVGFGGVPAVFALYYRITIPETPRYTFDVGHDIEKAEADVKAYMKNQKEGVVDPLSQQQTKERMGKKLAVPKASWPDVFSYFSQWQNLKVIFSTTASWFFLDLAFYGLGLNNTIVLNAIGYYNGDTVYASLLHTAIGNLVLVCAGSIPGYWTSVATIDTLGRKPIQIMGFFLLTVIFVVIGFAYHALSSKALLALYVLAQFFFNFGPNTTTFIIPGECFPTRYRSTGHGVSAAGGKIGAIIAQVIANPLLGKGASPNCQGMQCSPWLPVRFPTPLSSQIFFLQLYSTKVNSNSSNLSFPLFSTSSQKKTNPIQHLMQIFALFMLCGTIVSFLLPETKGRTLEEIAGEVSTALDIRDGSVTVSNGFLGWWARSGPFSGGKPAGFNYVKSPNLGPKSPGLRGKRERLGIMTSPELLPKKGERGKKEHGQARSESSANGYDCSVSSTSGHAVTRRADENDDIYLAGAGGALPGWGAGWSVQMNDAHPRRTNGRVESIMLNDVGKLINK</sequence>
<comment type="subcellular location">
    <subcellularLocation>
        <location evidence="1">Membrane</location>
        <topology evidence="1">Multi-pass membrane protein</topology>
    </subcellularLocation>
</comment>
<evidence type="ECO:0000313" key="11">
    <source>
        <dbReference type="Proteomes" id="UP000235371"/>
    </source>
</evidence>
<dbReference type="PANTHER" id="PTHR24064">
    <property type="entry name" value="SOLUTE CARRIER FAMILY 22 MEMBER"/>
    <property type="match status" value="1"/>
</dbReference>
<feature type="transmembrane region" description="Helical" evidence="8">
    <location>
        <begin position="135"/>
        <end position="153"/>
    </location>
</feature>
<keyword evidence="11" id="KW-1185">Reference proteome</keyword>
<dbReference type="GO" id="GO:0006817">
    <property type="term" value="P:phosphate ion transport"/>
    <property type="evidence" value="ECO:0007669"/>
    <property type="project" value="UniProtKB-KW"/>
</dbReference>
<dbReference type="RefSeq" id="XP_024731030.1">
    <property type="nucleotide sequence ID" value="XM_024870509.1"/>
</dbReference>
<feature type="transmembrane region" description="Helical" evidence="8">
    <location>
        <begin position="249"/>
        <end position="267"/>
    </location>
</feature>
<keyword evidence="5 8" id="KW-1133">Transmembrane helix</keyword>
<dbReference type="AlphaFoldDB" id="A0A2J6STL0"/>
<dbReference type="InterPro" id="IPR020846">
    <property type="entry name" value="MFS_dom"/>
</dbReference>
<keyword evidence="2" id="KW-0813">Transport</keyword>
<feature type="compositionally biased region" description="Basic and acidic residues" evidence="7">
    <location>
        <begin position="666"/>
        <end position="680"/>
    </location>
</feature>
<evidence type="ECO:0000256" key="8">
    <source>
        <dbReference type="SAM" id="Phobius"/>
    </source>
</evidence>
<feature type="transmembrane region" description="Helical" evidence="8">
    <location>
        <begin position="380"/>
        <end position="405"/>
    </location>
</feature>
<feature type="domain" description="Major facilitator superfamily (MFS) profile" evidence="9">
    <location>
        <begin position="61"/>
        <end position="589"/>
    </location>
</feature>
<feature type="transmembrane region" description="Helical" evidence="8">
    <location>
        <begin position="165"/>
        <end position="185"/>
    </location>
</feature>
<evidence type="ECO:0000259" key="9">
    <source>
        <dbReference type="PROSITE" id="PS50850"/>
    </source>
</evidence>
<dbReference type="OrthoDB" id="433512at2759"/>
<feature type="transmembrane region" description="Helical" evidence="8">
    <location>
        <begin position="567"/>
        <end position="585"/>
    </location>
</feature>
<feature type="region of interest" description="Disordered" evidence="7">
    <location>
        <begin position="661"/>
        <end position="697"/>
    </location>
</feature>
<dbReference type="CDD" id="cd17364">
    <property type="entry name" value="MFS_PhT"/>
    <property type="match status" value="1"/>
</dbReference>
<evidence type="ECO:0000256" key="5">
    <source>
        <dbReference type="ARBA" id="ARBA00022989"/>
    </source>
</evidence>
<evidence type="ECO:0000313" key="10">
    <source>
        <dbReference type="EMBL" id="PMD54126.1"/>
    </source>
</evidence>
<feature type="transmembrane region" description="Helical" evidence="8">
    <location>
        <begin position="445"/>
        <end position="466"/>
    </location>
</feature>
<keyword evidence="6 8" id="KW-0472">Membrane</keyword>
<dbReference type="PROSITE" id="PS50850">
    <property type="entry name" value="MFS"/>
    <property type="match status" value="1"/>
</dbReference>
<dbReference type="GO" id="GO:0016020">
    <property type="term" value="C:membrane"/>
    <property type="evidence" value="ECO:0007669"/>
    <property type="project" value="UniProtKB-SubCell"/>
</dbReference>
<dbReference type="GeneID" id="36578591"/>
<organism evidence="10 11">
    <name type="scientific">Hyaloscypha bicolor E</name>
    <dbReference type="NCBI Taxonomy" id="1095630"/>
    <lineage>
        <taxon>Eukaryota</taxon>
        <taxon>Fungi</taxon>
        <taxon>Dikarya</taxon>
        <taxon>Ascomycota</taxon>
        <taxon>Pezizomycotina</taxon>
        <taxon>Leotiomycetes</taxon>
        <taxon>Helotiales</taxon>
        <taxon>Hyaloscyphaceae</taxon>
        <taxon>Hyaloscypha</taxon>
        <taxon>Hyaloscypha bicolor</taxon>
    </lineage>
</organism>
<evidence type="ECO:0000256" key="2">
    <source>
        <dbReference type="ARBA" id="ARBA00022448"/>
    </source>
</evidence>
<keyword evidence="3" id="KW-0592">Phosphate transport</keyword>
<evidence type="ECO:0000256" key="6">
    <source>
        <dbReference type="ARBA" id="ARBA00023136"/>
    </source>
</evidence>
<name>A0A2J6STL0_9HELO</name>
<dbReference type="InParanoid" id="A0A2J6STL0"/>
<protein>
    <submittedName>
        <fullName evidence="10">Phosphate permease</fullName>
    </submittedName>
</protein>
<keyword evidence="4 8" id="KW-0812">Transmembrane</keyword>
<reference evidence="10 11" key="1">
    <citation type="submission" date="2016-04" db="EMBL/GenBank/DDBJ databases">
        <title>A degradative enzymes factory behind the ericoid mycorrhizal symbiosis.</title>
        <authorList>
            <consortium name="DOE Joint Genome Institute"/>
            <person name="Martino E."/>
            <person name="Morin E."/>
            <person name="Grelet G."/>
            <person name="Kuo A."/>
            <person name="Kohler A."/>
            <person name="Daghino S."/>
            <person name="Barry K."/>
            <person name="Choi C."/>
            <person name="Cichocki N."/>
            <person name="Clum A."/>
            <person name="Copeland A."/>
            <person name="Hainaut M."/>
            <person name="Haridas S."/>
            <person name="Labutti K."/>
            <person name="Lindquist E."/>
            <person name="Lipzen A."/>
            <person name="Khouja H.-R."/>
            <person name="Murat C."/>
            <person name="Ohm R."/>
            <person name="Olson A."/>
            <person name="Spatafora J."/>
            <person name="Veneault-Fourrey C."/>
            <person name="Henrissat B."/>
            <person name="Grigoriev I."/>
            <person name="Martin F."/>
            <person name="Perotto S."/>
        </authorList>
    </citation>
    <scope>NUCLEOTIDE SEQUENCE [LARGE SCALE GENOMIC DNA]</scope>
    <source>
        <strain evidence="10 11">E</strain>
    </source>
</reference>
<dbReference type="InterPro" id="IPR036259">
    <property type="entry name" value="MFS_trans_sf"/>
</dbReference>
<dbReference type="InterPro" id="IPR005829">
    <property type="entry name" value="Sugar_transporter_CS"/>
</dbReference>
<feature type="transmembrane region" description="Helical" evidence="8">
    <location>
        <begin position="197"/>
        <end position="219"/>
    </location>
</feature>
<dbReference type="STRING" id="1095630.A0A2J6STL0"/>
<dbReference type="InterPro" id="IPR005828">
    <property type="entry name" value="MFS_sugar_transport-like"/>
</dbReference>
<evidence type="ECO:0000256" key="1">
    <source>
        <dbReference type="ARBA" id="ARBA00004141"/>
    </source>
</evidence>
<dbReference type="FunCoup" id="A0A2J6STL0">
    <property type="interactions" value="858"/>
</dbReference>
<accession>A0A2J6STL0</accession>
<dbReference type="GO" id="GO:0005315">
    <property type="term" value="F:phosphate transmembrane transporter activity"/>
    <property type="evidence" value="ECO:0007669"/>
    <property type="project" value="InterPro"/>
</dbReference>
<dbReference type="PROSITE" id="PS00217">
    <property type="entry name" value="SUGAR_TRANSPORT_2"/>
    <property type="match status" value="1"/>
</dbReference>
<dbReference type="InterPro" id="IPR004738">
    <property type="entry name" value="Phos_permease"/>
</dbReference>
<dbReference type="SUPFAM" id="SSF103473">
    <property type="entry name" value="MFS general substrate transporter"/>
    <property type="match status" value="1"/>
</dbReference>
<feature type="transmembrane region" description="Helical" evidence="8">
    <location>
        <begin position="417"/>
        <end position="439"/>
    </location>
</feature>
<dbReference type="EMBL" id="KZ613866">
    <property type="protein sequence ID" value="PMD54126.1"/>
    <property type="molecule type" value="Genomic_DNA"/>
</dbReference>
<dbReference type="Proteomes" id="UP000235371">
    <property type="component" value="Unassembled WGS sequence"/>
</dbReference>
<gene>
    <name evidence="10" type="ORF">K444DRAFT_136138</name>
</gene>